<dbReference type="NCBIfam" id="TIGR01764">
    <property type="entry name" value="excise"/>
    <property type="match status" value="1"/>
</dbReference>
<reference evidence="2 3" key="1">
    <citation type="submission" date="2020-04" db="EMBL/GenBank/DDBJ databases">
        <title>Zoogloea sp. G-4-1-14 isolated from soil.</title>
        <authorList>
            <person name="Dahal R.H."/>
        </authorList>
    </citation>
    <scope>NUCLEOTIDE SEQUENCE [LARGE SCALE GENOMIC DNA]</scope>
    <source>
        <strain evidence="2 3">G-4-1-14</strain>
    </source>
</reference>
<evidence type="ECO:0000313" key="3">
    <source>
        <dbReference type="Proteomes" id="UP000580043"/>
    </source>
</evidence>
<evidence type="ECO:0000313" key="2">
    <source>
        <dbReference type="EMBL" id="NML24540.1"/>
    </source>
</evidence>
<organism evidence="2 3">
    <name type="scientific">Zoogloea dura</name>
    <dbReference type="NCBI Taxonomy" id="2728840"/>
    <lineage>
        <taxon>Bacteria</taxon>
        <taxon>Pseudomonadati</taxon>
        <taxon>Pseudomonadota</taxon>
        <taxon>Betaproteobacteria</taxon>
        <taxon>Rhodocyclales</taxon>
        <taxon>Zoogloeaceae</taxon>
        <taxon>Zoogloea</taxon>
    </lineage>
</organism>
<comment type="caution">
    <text evidence="2">The sequence shown here is derived from an EMBL/GenBank/DDBJ whole genome shotgun (WGS) entry which is preliminary data.</text>
</comment>
<dbReference type="InterPro" id="IPR010093">
    <property type="entry name" value="SinI_DNA-bd"/>
</dbReference>
<dbReference type="Proteomes" id="UP000580043">
    <property type="component" value="Unassembled WGS sequence"/>
</dbReference>
<feature type="domain" description="Helix-turn-helix" evidence="1">
    <location>
        <begin position="12"/>
        <end position="59"/>
    </location>
</feature>
<dbReference type="AlphaFoldDB" id="A0A848G0H1"/>
<dbReference type="Gene3D" id="3.40.50.2300">
    <property type="match status" value="1"/>
</dbReference>
<accession>A0A848G0H1</accession>
<protein>
    <submittedName>
        <fullName evidence="2">Excisionase family DNA-binding protein</fullName>
    </submittedName>
</protein>
<dbReference type="EMBL" id="JABBGA010000001">
    <property type="protein sequence ID" value="NML24540.1"/>
    <property type="molecule type" value="Genomic_DNA"/>
</dbReference>
<dbReference type="Gene3D" id="1.10.1660.10">
    <property type="match status" value="1"/>
</dbReference>
<dbReference type="SUPFAM" id="SSF52172">
    <property type="entry name" value="CheY-like"/>
    <property type="match status" value="1"/>
</dbReference>
<keyword evidence="2" id="KW-0238">DNA-binding</keyword>
<evidence type="ECO:0000259" key="1">
    <source>
        <dbReference type="Pfam" id="PF12728"/>
    </source>
</evidence>
<dbReference type="CDD" id="cd04762">
    <property type="entry name" value="HTH_MerR-trunc"/>
    <property type="match status" value="1"/>
</dbReference>
<keyword evidence="3" id="KW-1185">Reference proteome</keyword>
<dbReference type="RefSeq" id="WP_169144159.1">
    <property type="nucleotide sequence ID" value="NZ_JABBGA010000001.1"/>
</dbReference>
<gene>
    <name evidence="2" type="ORF">HHL15_02190</name>
</gene>
<dbReference type="InterPro" id="IPR011006">
    <property type="entry name" value="CheY-like_superfamily"/>
</dbReference>
<proteinExistence type="predicted"/>
<dbReference type="InterPro" id="IPR041657">
    <property type="entry name" value="HTH_17"/>
</dbReference>
<name>A0A848G0H1_9RHOO</name>
<dbReference type="GO" id="GO:0003677">
    <property type="term" value="F:DNA binding"/>
    <property type="evidence" value="ECO:0007669"/>
    <property type="project" value="UniProtKB-KW"/>
</dbReference>
<dbReference type="SUPFAM" id="SSF46955">
    <property type="entry name" value="Putative DNA-binding domain"/>
    <property type="match status" value="1"/>
</dbReference>
<dbReference type="InterPro" id="IPR009061">
    <property type="entry name" value="DNA-bd_dom_put_sf"/>
</dbReference>
<sequence length="207" mass="23150">MNKPLFTTSTCSPREAARQLGVSVRTAQLWVEEGRLQAWKTPGGHRRILLDSVARLRDEQLRVGRVLEQPCHVMILHEDPNEGAALRDGVQPLLPDCRVWVVEDGYEGLIRIGESRPEVLITHLMVSGLDVFHMVRALLGHARDRAMLIVVLVDTDAGRSGIRARLPDEAVIVRTPVDGGELAELVRAFLRNWRKRSTFSGGLEEGR</sequence>
<dbReference type="Pfam" id="PF12728">
    <property type="entry name" value="HTH_17"/>
    <property type="match status" value="1"/>
</dbReference>